<feature type="domain" description="EAL" evidence="2">
    <location>
        <begin position="449"/>
        <end position="703"/>
    </location>
</feature>
<dbReference type="Pfam" id="PF00563">
    <property type="entry name" value="EAL"/>
    <property type="match status" value="1"/>
</dbReference>
<keyword evidence="5" id="KW-1185">Reference proteome</keyword>
<proteinExistence type="predicted"/>
<organism evidence="4 5">
    <name type="scientific">Gracilibacillus xinjiangensis</name>
    <dbReference type="NCBI Taxonomy" id="1193282"/>
    <lineage>
        <taxon>Bacteria</taxon>
        <taxon>Bacillati</taxon>
        <taxon>Bacillota</taxon>
        <taxon>Bacilli</taxon>
        <taxon>Bacillales</taxon>
        <taxon>Bacillaceae</taxon>
        <taxon>Gracilibacillus</taxon>
    </lineage>
</organism>
<dbReference type="InterPro" id="IPR035919">
    <property type="entry name" value="EAL_sf"/>
</dbReference>
<dbReference type="SMART" id="SM00052">
    <property type="entry name" value="EAL"/>
    <property type="match status" value="1"/>
</dbReference>
<evidence type="ECO:0000256" key="1">
    <source>
        <dbReference type="SAM" id="Coils"/>
    </source>
</evidence>
<dbReference type="Pfam" id="PF00990">
    <property type="entry name" value="GGDEF"/>
    <property type="match status" value="1"/>
</dbReference>
<evidence type="ECO:0000313" key="5">
    <source>
        <dbReference type="Proteomes" id="UP001595882"/>
    </source>
</evidence>
<dbReference type="SUPFAM" id="SSF55073">
    <property type="entry name" value="Nucleotide cyclase"/>
    <property type="match status" value="1"/>
</dbReference>
<comment type="caution">
    <text evidence="4">The sequence shown here is derived from an EMBL/GenBank/DDBJ whole genome shotgun (WGS) entry which is preliminary data.</text>
</comment>
<dbReference type="PANTHER" id="PTHR44757">
    <property type="entry name" value="DIGUANYLATE CYCLASE DGCP"/>
    <property type="match status" value="1"/>
</dbReference>
<dbReference type="PANTHER" id="PTHR44757:SF2">
    <property type="entry name" value="BIOFILM ARCHITECTURE MAINTENANCE PROTEIN MBAA"/>
    <property type="match status" value="1"/>
</dbReference>
<dbReference type="InterPro" id="IPR001633">
    <property type="entry name" value="EAL_dom"/>
</dbReference>
<feature type="domain" description="GGDEF" evidence="3">
    <location>
        <begin position="309"/>
        <end position="440"/>
    </location>
</feature>
<gene>
    <name evidence="4" type="ORF">ACFOY7_00265</name>
</gene>
<name>A0ABV8WQ54_9BACI</name>
<dbReference type="NCBIfam" id="TIGR00254">
    <property type="entry name" value="GGDEF"/>
    <property type="match status" value="1"/>
</dbReference>
<dbReference type="Gene3D" id="3.30.70.270">
    <property type="match status" value="1"/>
</dbReference>
<evidence type="ECO:0000259" key="2">
    <source>
        <dbReference type="PROSITE" id="PS50883"/>
    </source>
</evidence>
<sequence length="703" mass="81158">MIGEKGMEIEKIDQLLDAQHLRNQLNQLIDEKTDIRNKEEIQREIHEQFNNVRNLMSLLRQVNSFIIFDSNYHMIYTEKEFGNHLITSVFHTKVPFANIIDKVVQNGKWKGKVQYNKTDGKKAWCDAVIYPFSNKPDLFCIVLNGISDNTGYNIQEEQMIEAEYKRMLQEIMNLIFKVRKENGHIALTVMEGKLAKKLNLSLDIEEIIQSLDEDTYVLLKDKIEKAMQGEEKVFKFYYKGSHLYTMLSPLVDKGYVTEVVGTVIDISLFEYSQQQIEHLVTHDTLTGLPNRHKLMKDVELFIYNKQMDKPKAVIYCDLDRLKNINDTLGQLAGDQVINLIAERIKETLPMGSYLYRLDGDEFVVVIEQSVDDVKSLSERVLQKIRQPFVISNHDFYMTATIGISYINEPANKAEEYINRASSAVHYGKIHGGNQVYAYNKQMSQTYNELLLLESDIRKAFKRNEFRLAYQPKVDVKSNHIVGVEALIRWEHGKKGNIPPSTFIPIAEEIGMIHAIGEWVLFEACQQFMRWKKAGAESVMIAVNVSAIELQQTDFLDKVKKIIKETKMDPNYLEIEITENSVMHNTIECIHTMKELRKMGISLSIDDFGTGYSSMGYLQKFPINYLKIDQSFIKDLFNEAGSAEIIKAMIQLGHTFGLKVVAEGVEGEKILQFIREEACDYYQGYFYSKPLDPIEIGRKLKKPN</sequence>
<dbReference type="SMART" id="SM00267">
    <property type="entry name" value="GGDEF"/>
    <property type="match status" value="1"/>
</dbReference>
<accession>A0ABV8WQ54</accession>
<dbReference type="RefSeq" id="WP_390248207.1">
    <property type="nucleotide sequence ID" value="NZ_JBHSDT010000001.1"/>
</dbReference>
<evidence type="ECO:0000313" key="4">
    <source>
        <dbReference type="EMBL" id="MFC4401530.1"/>
    </source>
</evidence>
<dbReference type="InterPro" id="IPR052155">
    <property type="entry name" value="Biofilm_reg_signaling"/>
</dbReference>
<protein>
    <submittedName>
        <fullName evidence="4">Bifunctional diguanylate cyclase/phosphodiesterase</fullName>
    </submittedName>
</protein>
<dbReference type="SUPFAM" id="SSF141868">
    <property type="entry name" value="EAL domain-like"/>
    <property type="match status" value="1"/>
</dbReference>
<keyword evidence="1" id="KW-0175">Coiled coil</keyword>
<dbReference type="InterPro" id="IPR029787">
    <property type="entry name" value="Nucleotide_cyclase"/>
</dbReference>
<dbReference type="Gene3D" id="3.20.20.450">
    <property type="entry name" value="EAL domain"/>
    <property type="match status" value="1"/>
</dbReference>
<dbReference type="CDD" id="cd01948">
    <property type="entry name" value="EAL"/>
    <property type="match status" value="1"/>
</dbReference>
<dbReference type="InterPro" id="IPR043128">
    <property type="entry name" value="Rev_trsase/Diguanyl_cyclase"/>
</dbReference>
<dbReference type="PROSITE" id="PS50887">
    <property type="entry name" value="GGDEF"/>
    <property type="match status" value="1"/>
</dbReference>
<dbReference type="CDD" id="cd01949">
    <property type="entry name" value="GGDEF"/>
    <property type="match status" value="1"/>
</dbReference>
<reference evidence="5" key="1">
    <citation type="journal article" date="2019" name="Int. J. Syst. Evol. Microbiol.">
        <title>The Global Catalogue of Microorganisms (GCM) 10K type strain sequencing project: providing services to taxonomists for standard genome sequencing and annotation.</title>
        <authorList>
            <consortium name="The Broad Institute Genomics Platform"/>
            <consortium name="The Broad Institute Genome Sequencing Center for Infectious Disease"/>
            <person name="Wu L."/>
            <person name="Ma J."/>
        </authorList>
    </citation>
    <scope>NUCLEOTIDE SEQUENCE [LARGE SCALE GENOMIC DNA]</scope>
    <source>
        <strain evidence="5">CCUG 37865</strain>
    </source>
</reference>
<feature type="coiled-coil region" evidence="1">
    <location>
        <begin position="18"/>
        <end position="58"/>
    </location>
</feature>
<evidence type="ECO:0000259" key="3">
    <source>
        <dbReference type="PROSITE" id="PS50887"/>
    </source>
</evidence>
<dbReference type="Proteomes" id="UP001595882">
    <property type="component" value="Unassembled WGS sequence"/>
</dbReference>
<dbReference type="EMBL" id="JBHSDT010000001">
    <property type="protein sequence ID" value="MFC4401530.1"/>
    <property type="molecule type" value="Genomic_DNA"/>
</dbReference>
<dbReference type="PROSITE" id="PS50883">
    <property type="entry name" value="EAL"/>
    <property type="match status" value="1"/>
</dbReference>
<dbReference type="InterPro" id="IPR000160">
    <property type="entry name" value="GGDEF_dom"/>
</dbReference>